<dbReference type="InterPro" id="IPR005074">
    <property type="entry name" value="Peptidase_C39"/>
</dbReference>
<protein>
    <submittedName>
        <fullName evidence="3">Peptidase, C39 family</fullName>
    </submittedName>
</protein>
<organism evidence="3 4">
    <name type="scientific">Lautropia mirabilis ATCC 51599</name>
    <dbReference type="NCBI Taxonomy" id="887898"/>
    <lineage>
        <taxon>Bacteria</taxon>
        <taxon>Pseudomonadati</taxon>
        <taxon>Pseudomonadota</taxon>
        <taxon>Betaproteobacteria</taxon>
        <taxon>Burkholderiales</taxon>
        <taxon>Burkholderiaceae</taxon>
        <taxon>Lautropia</taxon>
    </lineage>
</organism>
<evidence type="ECO:0000313" key="4">
    <source>
        <dbReference type="Proteomes" id="UP000011021"/>
    </source>
</evidence>
<comment type="caution">
    <text evidence="3">The sequence shown here is derived from an EMBL/GenBank/DDBJ whole genome shotgun (WGS) entry which is preliminary data.</text>
</comment>
<dbReference type="RefSeq" id="WP_005671777.1">
    <property type="nucleotide sequence ID" value="NZ_CP146288.1"/>
</dbReference>
<evidence type="ECO:0000256" key="1">
    <source>
        <dbReference type="SAM" id="MobiDB-lite"/>
    </source>
</evidence>
<dbReference type="HOGENOM" id="CLU_092029_1_0_4"/>
<evidence type="ECO:0000313" key="3">
    <source>
        <dbReference type="EMBL" id="EFV95895.1"/>
    </source>
</evidence>
<dbReference type="STRING" id="887898.HMPREF0551_0078"/>
<name>E7RUB2_9BURK</name>
<evidence type="ECO:0000259" key="2">
    <source>
        <dbReference type="PROSITE" id="PS50990"/>
    </source>
</evidence>
<keyword evidence="4" id="KW-1185">Reference proteome</keyword>
<dbReference type="GO" id="GO:0008233">
    <property type="term" value="F:peptidase activity"/>
    <property type="evidence" value="ECO:0007669"/>
    <property type="project" value="InterPro"/>
</dbReference>
<dbReference type="PROSITE" id="PS50990">
    <property type="entry name" value="PEPTIDASE_C39"/>
    <property type="match status" value="1"/>
</dbReference>
<dbReference type="EMBL" id="AEQP01000001">
    <property type="protein sequence ID" value="EFV95895.1"/>
    <property type="molecule type" value="Genomic_DNA"/>
</dbReference>
<dbReference type="CDD" id="cd02423">
    <property type="entry name" value="Peptidase_C39G"/>
    <property type="match status" value="1"/>
</dbReference>
<feature type="compositionally biased region" description="Basic and acidic residues" evidence="1">
    <location>
        <begin position="29"/>
        <end position="44"/>
    </location>
</feature>
<feature type="domain" description="Peptidase C39" evidence="2">
    <location>
        <begin position="90"/>
        <end position="213"/>
    </location>
</feature>
<dbReference type="Gene3D" id="3.90.70.10">
    <property type="entry name" value="Cysteine proteinases"/>
    <property type="match status" value="1"/>
</dbReference>
<dbReference type="GO" id="GO:0006508">
    <property type="term" value="P:proteolysis"/>
    <property type="evidence" value="ECO:0007669"/>
    <property type="project" value="InterPro"/>
</dbReference>
<reference evidence="3 4" key="1">
    <citation type="submission" date="2010-12" db="EMBL/GenBank/DDBJ databases">
        <authorList>
            <person name="Muzny D."/>
            <person name="Qin X."/>
            <person name="Deng J."/>
            <person name="Jiang H."/>
            <person name="Liu Y."/>
            <person name="Qu J."/>
            <person name="Song X.-Z."/>
            <person name="Zhang L."/>
            <person name="Thornton R."/>
            <person name="Coyle M."/>
            <person name="Francisco L."/>
            <person name="Jackson L."/>
            <person name="Javaid M."/>
            <person name="Korchina V."/>
            <person name="Kovar C."/>
            <person name="Mata R."/>
            <person name="Mathew T."/>
            <person name="Ngo R."/>
            <person name="Nguyen L."/>
            <person name="Nguyen N."/>
            <person name="Okwuonu G."/>
            <person name="Ongeri F."/>
            <person name="Pham C."/>
            <person name="Simmons D."/>
            <person name="Wilczek-Boney K."/>
            <person name="Hale W."/>
            <person name="Jakkamsetti A."/>
            <person name="Pham P."/>
            <person name="Ruth R."/>
            <person name="San Lucas F."/>
            <person name="Warren J."/>
            <person name="Zhang J."/>
            <person name="Zhao Z."/>
            <person name="Zhou C."/>
            <person name="Zhu D."/>
            <person name="Lee S."/>
            <person name="Bess C."/>
            <person name="Blankenburg K."/>
            <person name="Forbes L."/>
            <person name="Fu Q."/>
            <person name="Gubbala S."/>
            <person name="Hirani K."/>
            <person name="Jayaseelan J.C."/>
            <person name="Lara F."/>
            <person name="Munidasa M."/>
            <person name="Palculict T."/>
            <person name="Patil S."/>
            <person name="Pu L.-L."/>
            <person name="Saada N."/>
            <person name="Tang L."/>
            <person name="Weissenberger G."/>
            <person name="Zhu Y."/>
            <person name="Hemphill L."/>
            <person name="Shang Y."/>
            <person name="Youmans B."/>
            <person name="Ayvaz T."/>
            <person name="Ross M."/>
            <person name="Santibanez J."/>
            <person name="Aqrawi P."/>
            <person name="Gross S."/>
            <person name="Joshi V."/>
            <person name="Fowler G."/>
            <person name="Nazareth L."/>
            <person name="Reid J."/>
            <person name="Worley K."/>
            <person name="Petrosino J."/>
            <person name="Highlander S."/>
            <person name="Gibbs R."/>
        </authorList>
    </citation>
    <scope>NUCLEOTIDE SEQUENCE [LARGE SCALE GENOMIC DNA]</scope>
    <source>
        <strain evidence="3 4">ATCC 51599</strain>
    </source>
</reference>
<gene>
    <name evidence="3" type="ORF">HMPREF0551_0078</name>
</gene>
<dbReference type="Proteomes" id="UP000011021">
    <property type="component" value="Unassembled WGS sequence"/>
</dbReference>
<sequence>MLLVVSLSVSLAAWQSQDVWAEDGSSASGEREAGGSPKQEEGRKQAIPLLPKRKQPEPGPEAFILSSEVVKGQIPVKSWKTLRDRQIVKQDQDYSCGAASLATLLNGFYGQKLTEEQLLKAMDKGDARASFDDMTRALPKFGFRAQGFAASWEQLARLKMPVVVYIKVRKDDHFSVLRGISGNTVWLADPSLGNRTYSRAQFLDMWQTRDGKDQPELAGKFLAVLPASVDVSRAEAYFSRAPWRQSVGAVQQLSFRSIP</sequence>
<dbReference type="Pfam" id="PF03412">
    <property type="entry name" value="Peptidase_C39"/>
    <property type="match status" value="1"/>
</dbReference>
<dbReference type="GO" id="GO:0005524">
    <property type="term" value="F:ATP binding"/>
    <property type="evidence" value="ECO:0007669"/>
    <property type="project" value="InterPro"/>
</dbReference>
<dbReference type="AlphaFoldDB" id="E7RUB2"/>
<feature type="region of interest" description="Disordered" evidence="1">
    <location>
        <begin position="20"/>
        <end position="58"/>
    </location>
</feature>
<dbReference type="eggNOG" id="COG3271">
    <property type="taxonomic scope" value="Bacteria"/>
</dbReference>
<proteinExistence type="predicted"/>
<accession>E7RUB2</accession>
<dbReference type="GO" id="GO:0016020">
    <property type="term" value="C:membrane"/>
    <property type="evidence" value="ECO:0007669"/>
    <property type="project" value="InterPro"/>
</dbReference>